<name>A0A9K3DCW8_9EUKA</name>
<comment type="caution">
    <text evidence="2">The sequence shown here is derived from an EMBL/GenBank/DDBJ whole genome shotgun (WGS) entry which is preliminary data.</text>
</comment>
<evidence type="ECO:0000313" key="2">
    <source>
        <dbReference type="EMBL" id="GIQ92837.1"/>
    </source>
</evidence>
<feature type="non-terminal residue" evidence="2">
    <location>
        <position position="132"/>
    </location>
</feature>
<gene>
    <name evidence="2" type="ORF">KIPB_016844</name>
</gene>
<protein>
    <submittedName>
        <fullName evidence="2">Uncharacterized protein</fullName>
    </submittedName>
</protein>
<dbReference type="Proteomes" id="UP000265618">
    <property type="component" value="Unassembled WGS sequence"/>
</dbReference>
<feature type="region of interest" description="Disordered" evidence="1">
    <location>
        <begin position="1"/>
        <end position="20"/>
    </location>
</feature>
<dbReference type="AlphaFoldDB" id="A0A9K3DCW8"/>
<keyword evidence="3" id="KW-1185">Reference proteome</keyword>
<accession>A0A9K3DCW8</accession>
<reference evidence="2 3" key="1">
    <citation type="journal article" date="2018" name="PLoS ONE">
        <title>The draft genome of Kipferlia bialata reveals reductive genome evolution in fornicate parasites.</title>
        <authorList>
            <person name="Tanifuji G."/>
            <person name="Takabayashi S."/>
            <person name="Kume K."/>
            <person name="Takagi M."/>
            <person name="Nakayama T."/>
            <person name="Kamikawa R."/>
            <person name="Inagaki Y."/>
            <person name="Hashimoto T."/>
        </authorList>
    </citation>
    <scope>NUCLEOTIDE SEQUENCE [LARGE SCALE GENOMIC DNA]</scope>
    <source>
        <strain evidence="2">NY0173</strain>
    </source>
</reference>
<sequence length="132" mass="14363">KSKRGSRGSTPPPTSKPLPKLAVGGMRLHLESGMPLNNVLVPVTLDSLKCRGRLLPVVIRNDEDKKAFERDLAELHKYSAPKCADHYLQLIGYAEMGFLMEDHAGAQTPSSSRLVSGTVRNSDLVDSVIHAC</sequence>
<feature type="non-terminal residue" evidence="2">
    <location>
        <position position="1"/>
    </location>
</feature>
<evidence type="ECO:0000256" key="1">
    <source>
        <dbReference type="SAM" id="MobiDB-lite"/>
    </source>
</evidence>
<evidence type="ECO:0000313" key="3">
    <source>
        <dbReference type="Proteomes" id="UP000265618"/>
    </source>
</evidence>
<proteinExistence type="predicted"/>
<dbReference type="EMBL" id="BDIP01010689">
    <property type="protein sequence ID" value="GIQ92837.1"/>
    <property type="molecule type" value="Genomic_DNA"/>
</dbReference>
<organism evidence="2 3">
    <name type="scientific">Kipferlia bialata</name>
    <dbReference type="NCBI Taxonomy" id="797122"/>
    <lineage>
        <taxon>Eukaryota</taxon>
        <taxon>Metamonada</taxon>
        <taxon>Carpediemonas-like organisms</taxon>
        <taxon>Kipferlia</taxon>
    </lineage>
</organism>